<reference evidence="1" key="1">
    <citation type="submission" date="2023-10" db="EMBL/GenBank/DDBJ databases">
        <title>Amphibacter perezi, gen. nov., sp. nov. a novel taxa of the family Comamonadaceae, class Betaproteobacteria isolated from the skin microbiota of Pelophylax perezi from different populations.</title>
        <authorList>
            <person name="Costa S."/>
            <person name="Proenca D.N."/>
            <person name="Lopes I."/>
            <person name="Morais P.V."/>
        </authorList>
    </citation>
    <scope>NUCLEOTIDE SEQUENCE</scope>
    <source>
        <strain evidence="1">SL12-8</strain>
    </source>
</reference>
<gene>
    <name evidence="1" type="ORF">RV045_06250</name>
</gene>
<evidence type="ECO:0000313" key="2">
    <source>
        <dbReference type="Proteomes" id="UP001364695"/>
    </source>
</evidence>
<name>A0ACC6P1G2_9BURK</name>
<keyword evidence="2" id="KW-1185">Reference proteome</keyword>
<sequence>MTSAPDAPDTPPRAARYSVLHDTSYTYDGAVSLSQQVLHLTPRASPWQQTEALALDILPVPTWREDAQDAFGNPLTRLGFYAPHESLTIRSAMTVRLASRPLAQAYAGDMPWQTLRDRMAYSGHAPQEGDLQASRFLFESPHIRIKQELAAYAAPSFPPGQGVLLGAYDLMMRMFTGFIFDPQATTVSTPVMETLAARRGVCQDFAHLMIACLRSIGLPARYVSGYLLTHPPEGQPRLIGADASHAWVAVYLPGAPGGWVDLDPTNGLLPDLEHITLGWGRDFSDVSPQRGVILGGGRHEPLVAVTVTPLG</sequence>
<dbReference type="Proteomes" id="UP001364695">
    <property type="component" value="Unassembled WGS sequence"/>
</dbReference>
<protein>
    <submittedName>
        <fullName evidence="1">Transglutaminase family protein</fullName>
    </submittedName>
</protein>
<dbReference type="EMBL" id="JAWDIE010000007">
    <property type="protein sequence ID" value="MEJ7138030.1"/>
    <property type="molecule type" value="Genomic_DNA"/>
</dbReference>
<accession>A0ACC6P1G2</accession>
<evidence type="ECO:0000313" key="1">
    <source>
        <dbReference type="EMBL" id="MEJ7138030.1"/>
    </source>
</evidence>
<comment type="caution">
    <text evidence="1">The sequence shown here is derived from an EMBL/GenBank/DDBJ whole genome shotgun (WGS) entry which is preliminary data.</text>
</comment>
<proteinExistence type="predicted"/>
<organism evidence="1 2">
    <name type="scientific">Amphibiibacter pelophylacis</name>
    <dbReference type="NCBI Taxonomy" id="1799477"/>
    <lineage>
        <taxon>Bacteria</taxon>
        <taxon>Pseudomonadati</taxon>
        <taxon>Pseudomonadota</taxon>
        <taxon>Betaproteobacteria</taxon>
        <taxon>Burkholderiales</taxon>
        <taxon>Sphaerotilaceae</taxon>
        <taxon>Amphibiibacter</taxon>
    </lineage>
</organism>